<dbReference type="RefSeq" id="WP_092852442.1">
    <property type="nucleotide sequence ID" value="NZ_FOMI01000007.1"/>
</dbReference>
<feature type="domain" description="PL28 ulvan lyase" evidence="1">
    <location>
        <begin position="47"/>
        <end position="295"/>
    </location>
</feature>
<reference evidence="3" key="1">
    <citation type="submission" date="2016-10" db="EMBL/GenBank/DDBJ databases">
        <authorList>
            <person name="Varghese N."/>
            <person name="Submissions S."/>
        </authorList>
    </citation>
    <scope>NUCLEOTIDE SEQUENCE [LARGE SCALE GENOMIC DNA]</scope>
    <source>
        <strain evidence="3">DSM 25730</strain>
    </source>
</reference>
<name>A0A1I1QV52_9FLAO</name>
<evidence type="ECO:0000313" key="3">
    <source>
        <dbReference type="Proteomes" id="UP000199439"/>
    </source>
</evidence>
<keyword evidence="3" id="KW-1185">Reference proteome</keyword>
<dbReference type="AlphaFoldDB" id="A0A1I1QV52"/>
<dbReference type="Pfam" id="PF22826">
    <property type="entry name" value="PL28"/>
    <property type="match status" value="1"/>
</dbReference>
<accession>A0A1I1QV52</accession>
<dbReference type="Proteomes" id="UP000199439">
    <property type="component" value="Unassembled WGS sequence"/>
</dbReference>
<organism evidence="2 3">
    <name type="scientific">Algibacter pectinivorans</name>
    <dbReference type="NCBI Taxonomy" id="870482"/>
    <lineage>
        <taxon>Bacteria</taxon>
        <taxon>Pseudomonadati</taxon>
        <taxon>Bacteroidota</taxon>
        <taxon>Flavobacteriia</taxon>
        <taxon>Flavobacteriales</taxon>
        <taxon>Flavobacteriaceae</taxon>
        <taxon>Algibacter</taxon>
    </lineage>
</organism>
<dbReference type="EMBL" id="FOMI01000007">
    <property type="protein sequence ID" value="SFD25976.1"/>
    <property type="molecule type" value="Genomic_DNA"/>
</dbReference>
<dbReference type="OrthoDB" id="1415098at2"/>
<evidence type="ECO:0000259" key="1">
    <source>
        <dbReference type="Pfam" id="PF22826"/>
    </source>
</evidence>
<evidence type="ECO:0000313" key="2">
    <source>
        <dbReference type="EMBL" id="SFD25976.1"/>
    </source>
</evidence>
<gene>
    <name evidence="2" type="ORF">SAMN04487987_107204</name>
</gene>
<sequence>MKFQLNQINFKTLSVVALSAIVMSCSNDEQDVVEKDLNAVEDETLVPESDNLTDACSTAMYTYPGDVNSAVNTVIDDRSCVYNYTQTTFGTSYTWGYYRLRANTSSDHSQTRIERASKIVSNKKSGNYVNIRGWVRINRVGDGASTNTNGNLGNSNGTYFIQAKGKHTGGGGSPDPAICLFVAKPIKVGNDDYFDIYREEIITRGGEGSGGRTLYGPITRVRKNTDFYVSVSTGFHQAPGRSLSHYVNASINGVTANFQVPQAWRSTQAKLRMGAYRCKGGEAEILWRSVQTSFVNNP</sequence>
<protein>
    <recommendedName>
        <fullName evidence="1">PL28 ulvan lyase domain-containing protein</fullName>
    </recommendedName>
</protein>
<dbReference type="InterPro" id="IPR054591">
    <property type="entry name" value="PL28"/>
</dbReference>
<dbReference type="PROSITE" id="PS51257">
    <property type="entry name" value="PROKAR_LIPOPROTEIN"/>
    <property type="match status" value="1"/>
</dbReference>
<proteinExistence type="predicted"/>